<dbReference type="PANTHER" id="PTHR34853">
    <property type="match status" value="1"/>
</dbReference>
<dbReference type="GO" id="GO:0004806">
    <property type="term" value="F:triacylglycerol lipase activity"/>
    <property type="evidence" value="ECO:0007669"/>
    <property type="project" value="InterPro"/>
</dbReference>
<dbReference type="Gene3D" id="1.10.260.130">
    <property type="match status" value="1"/>
</dbReference>
<gene>
    <name evidence="2" type="ORF">H9867_03305</name>
</gene>
<dbReference type="PANTHER" id="PTHR34853:SF1">
    <property type="entry name" value="LIPASE 5"/>
    <property type="match status" value="1"/>
</dbReference>
<dbReference type="InterPro" id="IPR005152">
    <property type="entry name" value="Lipase_secreted"/>
</dbReference>
<feature type="region of interest" description="Disordered" evidence="1">
    <location>
        <begin position="1"/>
        <end position="38"/>
    </location>
</feature>
<accession>A0A9D1UPP5</accession>
<dbReference type="EMBL" id="DXFZ01000040">
    <property type="protein sequence ID" value="HIW95502.1"/>
    <property type="molecule type" value="Genomic_DNA"/>
</dbReference>
<reference evidence="2" key="1">
    <citation type="journal article" date="2021" name="PeerJ">
        <title>Extensive microbial diversity within the chicken gut microbiome revealed by metagenomics and culture.</title>
        <authorList>
            <person name="Gilroy R."/>
            <person name="Ravi A."/>
            <person name="Getino M."/>
            <person name="Pursley I."/>
            <person name="Horton D.L."/>
            <person name="Alikhan N.F."/>
            <person name="Baker D."/>
            <person name="Gharbi K."/>
            <person name="Hall N."/>
            <person name="Watson M."/>
            <person name="Adriaenssens E.M."/>
            <person name="Foster-Nyarko E."/>
            <person name="Jarju S."/>
            <person name="Secka A."/>
            <person name="Antonio M."/>
            <person name="Oren A."/>
            <person name="Chaudhuri R.R."/>
            <person name="La Ragione R."/>
            <person name="Hildebrand F."/>
            <person name="Pallen M.J."/>
        </authorList>
    </citation>
    <scope>NUCLEOTIDE SEQUENCE</scope>
    <source>
        <strain evidence="2">4376</strain>
    </source>
</reference>
<sequence>MGVTAATTAAAQDASGSVLSSEPVPGVPRSSVDTGVAGSSFDPADPFYATPADVPTNSGALIRTQTAPHLLNLIGAPGPGQAQKILYSTKTQDDEPTVASGFVIEPIAPWTGKGPVPTVVFTPGTRGQADVCAPSRAVGLVANADLRNGAINVNYELPNMYIASAMGMRVVATDLIGLGTKDLHTFMNRAEQAHATLDAARAGLAAAGIPADSPIAINGYSQGGGAAAAAAELAGEYAPELNLKGTAAGAPPADLNQVMEEIDENAIAGVLGYSLNGYLQRRPDLESWIDERFNDKGKQFLADTKDRCLVDSVAAWGLTDTRTLTTDGKSFREIVDEMPELQEIINEQTIGNRPLNAPMLVSNGRHDDTIPYEQARTMARKFCEQGATVQFVTSEIPPILPKFAINHALPMLEQLPTTMTYLADRFNDVPAPSNCSRF</sequence>
<dbReference type="Proteomes" id="UP000824189">
    <property type="component" value="Unassembled WGS sequence"/>
</dbReference>
<reference evidence="2" key="2">
    <citation type="submission" date="2021-04" db="EMBL/GenBank/DDBJ databases">
        <authorList>
            <person name="Gilroy R."/>
        </authorList>
    </citation>
    <scope>NUCLEOTIDE SEQUENCE</scope>
    <source>
        <strain evidence="2">4376</strain>
    </source>
</reference>
<dbReference type="PIRSF" id="PIRSF029171">
    <property type="entry name" value="Esterase_LipA"/>
    <property type="match status" value="1"/>
</dbReference>
<dbReference type="Gene3D" id="3.40.50.1820">
    <property type="entry name" value="alpha/beta hydrolase"/>
    <property type="match status" value="1"/>
</dbReference>
<dbReference type="Pfam" id="PF03583">
    <property type="entry name" value="LIP"/>
    <property type="match status" value="1"/>
</dbReference>
<dbReference type="InterPro" id="IPR029058">
    <property type="entry name" value="AB_hydrolase_fold"/>
</dbReference>
<dbReference type="SUPFAM" id="SSF53474">
    <property type="entry name" value="alpha/beta-Hydrolases"/>
    <property type="match status" value="1"/>
</dbReference>
<evidence type="ECO:0000313" key="2">
    <source>
        <dbReference type="EMBL" id="HIW95502.1"/>
    </source>
</evidence>
<name>A0A9D1UPP5_9CORY</name>
<evidence type="ECO:0000256" key="1">
    <source>
        <dbReference type="SAM" id="MobiDB-lite"/>
    </source>
</evidence>
<proteinExistence type="predicted"/>
<comment type="caution">
    <text evidence="2">The sequence shown here is derived from an EMBL/GenBank/DDBJ whole genome shotgun (WGS) entry which is preliminary data.</text>
</comment>
<feature type="compositionally biased region" description="Low complexity" evidence="1">
    <location>
        <begin position="1"/>
        <end position="11"/>
    </location>
</feature>
<evidence type="ECO:0000313" key="3">
    <source>
        <dbReference type="Proteomes" id="UP000824189"/>
    </source>
</evidence>
<organism evidence="2 3">
    <name type="scientific">Candidatus Corynebacterium gallistercoris</name>
    <dbReference type="NCBI Taxonomy" id="2838530"/>
    <lineage>
        <taxon>Bacteria</taxon>
        <taxon>Bacillati</taxon>
        <taxon>Actinomycetota</taxon>
        <taxon>Actinomycetes</taxon>
        <taxon>Mycobacteriales</taxon>
        <taxon>Corynebacteriaceae</taxon>
        <taxon>Corynebacterium</taxon>
    </lineage>
</organism>
<dbReference type="AlphaFoldDB" id="A0A9D1UPP5"/>
<protein>
    <submittedName>
        <fullName evidence="2">Lipase family protein</fullName>
    </submittedName>
</protein>
<dbReference type="GO" id="GO:0016042">
    <property type="term" value="P:lipid catabolic process"/>
    <property type="evidence" value="ECO:0007669"/>
    <property type="project" value="InterPro"/>
</dbReference>